<dbReference type="Proteomes" id="UP001596023">
    <property type="component" value="Unassembled WGS sequence"/>
</dbReference>
<dbReference type="RefSeq" id="WP_379994746.1">
    <property type="nucleotide sequence ID" value="NZ_JBHSGN010000057.1"/>
</dbReference>
<dbReference type="EMBL" id="JBHSGN010000057">
    <property type="protein sequence ID" value="MFC4673455.1"/>
    <property type="molecule type" value="Genomic_DNA"/>
</dbReference>
<evidence type="ECO:0000313" key="2">
    <source>
        <dbReference type="Proteomes" id="UP001596023"/>
    </source>
</evidence>
<proteinExistence type="predicted"/>
<protein>
    <submittedName>
        <fullName evidence="1">Diguanylate cyclase</fullName>
    </submittedName>
</protein>
<reference evidence="2" key="1">
    <citation type="journal article" date="2019" name="Int. J. Syst. Evol. Microbiol.">
        <title>The Global Catalogue of Microorganisms (GCM) 10K type strain sequencing project: providing services to taxonomists for standard genome sequencing and annotation.</title>
        <authorList>
            <consortium name="The Broad Institute Genomics Platform"/>
            <consortium name="The Broad Institute Genome Sequencing Center for Infectious Disease"/>
            <person name="Wu L."/>
            <person name="Ma J."/>
        </authorList>
    </citation>
    <scope>NUCLEOTIDE SEQUENCE [LARGE SCALE GENOMIC DNA]</scope>
    <source>
        <strain evidence="2">CCUG 66188</strain>
    </source>
</reference>
<sequence length="62" mass="7704">MFKFEMMEQEEVEERIKHIKRNLLFFSVYWDELSATPKSKQTMYNTIDYLLDELIELLKLRK</sequence>
<name>A0ABV9KTE6_9BACT</name>
<evidence type="ECO:0000313" key="1">
    <source>
        <dbReference type="EMBL" id="MFC4673455.1"/>
    </source>
</evidence>
<accession>A0ABV9KTE6</accession>
<organism evidence="1 2">
    <name type="scientific">Dysgonomonas termitidis</name>
    <dbReference type="NCBI Taxonomy" id="1516126"/>
    <lineage>
        <taxon>Bacteria</taxon>
        <taxon>Pseudomonadati</taxon>
        <taxon>Bacteroidota</taxon>
        <taxon>Bacteroidia</taxon>
        <taxon>Bacteroidales</taxon>
        <taxon>Dysgonomonadaceae</taxon>
        <taxon>Dysgonomonas</taxon>
    </lineage>
</organism>
<gene>
    <name evidence="1" type="ORF">ACFO6W_07110</name>
</gene>
<comment type="caution">
    <text evidence="1">The sequence shown here is derived from an EMBL/GenBank/DDBJ whole genome shotgun (WGS) entry which is preliminary data.</text>
</comment>
<keyword evidence="2" id="KW-1185">Reference proteome</keyword>